<reference evidence="1" key="2">
    <citation type="journal article" date="2015" name="Data Brief">
        <title>Shoot transcriptome of the giant reed, Arundo donax.</title>
        <authorList>
            <person name="Barrero R.A."/>
            <person name="Guerrero F.D."/>
            <person name="Moolhuijzen P."/>
            <person name="Goolsby J.A."/>
            <person name="Tidwell J."/>
            <person name="Bellgard S.E."/>
            <person name="Bellgard M.I."/>
        </authorList>
    </citation>
    <scope>NUCLEOTIDE SEQUENCE</scope>
    <source>
        <tissue evidence="1">Shoot tissue taken approximately 20 cm above the soil surface</tissue>
    </source>
</reference>
<sequence length="42" mass="4822">MVSIITEHGQHNARNKEYLNLFGYLDNWVNPLLTSTDSVAFI</sequence>
<dbReference type="AlphaFoldDB" id="A0A0A9A819"/>
<proteinExistence type="predicted"/>
<protein>
    <submittedName>
        <fullName evidence="1">Uncharacterized protein</fullName>
    </submittedName>
</protein>
<name>A0A0A9A819_ARUDO</name>
<evidence type="ECO:0000313" key="1">
    <source>
        <dbReference type="EMBL" id="JAD47236.1"/>
    </source>
</evidence>
<accession>A0A0A9A819</accession>
<reference evidence="1" key="1">
    <citation type="submission" date="2014-09" db="EMBL/GenBank/DDBJ databases">
        <authorList>
            <person name="Magalhaes I.L.F."/>
            <person name="Oliveira U."/>
            <person name="Santos F.R."/>
            <person name="Vidigal T.H.D.A."/>
            <person name="Brescovit A.D."/>
            <person name="Santos A.J."/>
        </authorList>
    </citation>
    <scope>NUCLEOTIDE SEQUENCE</scope>
    <source>
        <tissue evidence="1">Shoot tissue taken approximately 20 cm above the soil surface</tissue>
    </source>
</reference>
<dbReference type="EMBL" id="GBRH01250659">
    <property type="protein sequence ID" value="JAD47236.1"/>
    <property type="molecule type" value="Transcribed_RNA"/>
</dbReference>
<organism evidence="1">
    <name type="scientific">Arundo donax</name>
    <name type="common">Giant reed</name>
    <name type="synonym">Donax arundinaceus</name>
    <dbReference type="NCBI Taxonomy" id="35708"/>
    <lineage>
        <taxon>Eukaryota</taxon>
        <taxon>Viridiplantae</taxon>
        <taxon>Streptophyta</taxon>
        <taxon>Embryophyta</taxon>
        <taxon>Tracheophyta</taxon>
        <taxon>Spermatophyta</taxon>
        <taxon>Magnoliopsida</taxon>
        <taxon>Liliopsida</taxon>
        <taxon>Poales</taxon>
        <taxon>Poaceae</taxon>
        <taxon>PACMAD clade</taxon>
        <taxon>Arundinoideae</taxon>
        <taxon>Arundineae</taxon>
        <taxon>Arundo</taxon>
    </lineage>
</organism>